<protein>
    <submittedName>
        <fullName evidence="1">Uncharacterized protein</fullName>
    </submittedName>
</protein>
<dbReference type="EMBL" id="LAZR01001978">
    <property type="protein sequence ID" value="KKN36267.1"/>
    <property type="molecule type" value="Genomic_DNA"/>
</dbReference>
<accession>A0A0F9QH26</accession>
<proteinExistence type="predicted"/>
<evidence type="ECO:0000313" key="1">
    <source>
        <dbReference type="EMBL" id="KKN36267.1"/>
    </source>
</evidence>
<name>A0A0F9QH26_9ZZZZ</name>
<comment type="caution">
    <text evidence="1">The sequence shown here is derived from an EMBL/GenBank/DDBJ whole genome shotgun (WGS) entry which is preliminary data.</text>
</comment>
<gene>
    <name evidence="1" type="ORF">LCGC14_0775570</name>
</gene>
<reference evidence="1" key="1">
    <citation type="journal article" date="2015" name="Nature">
        <title>Complex archaea that bridge the gap between prokaryotes and eukaryotes.</title>
        <authorList>
            <person name="Spang A."/>
            <person name="Saw J.H."/>
            <person name="Jorgensen S.L."/>
            <person name="Zaremba-Niedzwiedzka K."/>
            <person name="Martijn J."/>
            <person name="Lind A.E."/>
            <person name="van Eijk R."/>
            <person name="Schleper C."/>
            <person name="Guy L."/>
            <person name="Ettema T.J."/>
        </authorList>
    </citation>
    <scope>NUCLEOTIDE SEQUENCE</scope>
</reference>
<sequence>MKLPTITLEVALEILRILGSDEDTVRVKCGNHCKRWIEKEAKCLLGEQDNPNEKANRIYISYFNEKSNIWVYGTLAGMVMERMGCR</sequence>
<dbReference type="AlphaFoldDB" id="A0A0F9QH26"/>
<organism evidence="1">
    <name type="scientific">marine sediment metagenome</name>
    <dbReference type="NCBI Taxonomy" id="412755"/>
    <lineage>
        <taxon>unclassified sequences</taxon>
        <taxon>metagenomes</taxon>
        <taxon>ecological metagenomes</taxon>
    </lineage>
</organism>